<evidence type="ECO:0000313" key="16">
    <source>
        <dbReference type="Proteomes" id="UP000242310"/>
    </source>
</evidence>
<keyword evidence="8 14" id="KW-0406">Ion transport</keyword>
<comment type="subcellular location">
    <subcellularLocation>
        <location evidence="1 14">Cell membrane</location>
        <topology evidence="1 14">Multi-pass membrane protein</topology>
    </subcellularLocation>
</comment>
<keyword evidence="10 14" id="KW-0407">Ion channel</keyword>
<dbReference type="PANTHER" id="PTHR28259">
    <property type="entry name" value="FLUORIDE EXPORT PROTEIN 1-RELATED"/>
    <property type="match status" value="1"/>
</dbReference>
<feature type="transmembrane region" description="Helical" evidence="14">
    <location>
        <begin position="35"/>
        <end position="55"/>
    </location>
</feature>
<keyword evidence="9 14" id="KW-0472">Membrane</keyword>
<evidence type="ECO:0000256" key="9">
    <source>
        <dbReference type="ARBA" id="ARBA00023136"/>
    </source>
</evidence>
<evidence type="ECO:0000256" key="14">
    <source>
        <dbReference type="HAMAP-Rule" id="MF_00454"/>
    </source>
</evidence>
<dbReference type="GO" id="GO:0062054">
    <property type="term" value="F:fluoride channel activity"/>
    <property type="evidence" value="ECO:0007669"/>
    <property type="project" value="UniProtKB-UniRule"/>
</dbReference>
<dbReference type="InterPro" id="IPR003691">
    <property type="entry name" value="FluC"/>
</dbReference>
<keyword evidence="4 14" id="KW-0812">Transmembrane</keyword>
<feature type="transmembrane region" description="Helical" evidence="14">
    <location>
        <begin position="93"/>
        <end position="118"/>
    </location>
</feature>
<evidence type="ECO:0000256" key="13">
    <source>
        <dbReference type="ARBA" id="ARBA00049940"/>
    </source>
</evidence>
<dbReference type="GO" id="GO:0046872">
    <property type="term" value="F:metal ion binding"/>
    <property type="evidence" value="ECO:0007669"/>
    <property type="project" value="UniProtKB-KW"/>
</dbReference>
<keyword evidence="3 14" id="KW-1003">Cell membrane</keyword>
<comment type="similarity">
    <text evidence="11 14">Belongs to the fluoride channel Fluc/FEX (TC 1.A.43) family.</text>
</comment>
<feature type="transmembrane region" description="Helical" evidence="14">
    <location>
        <begin position="62"/>
        <end position="81"/>
    </location>
</feature>
<keyword evidence="2 14" id="KW-0813">Transport</keyword>
<keyword evidence="6 14" id="KW-1133">Transmembrane helix</keyword>
<evidence type="ECO:0000256" key="12">
    <source>
        <dbReference type="ARBA" id="ARBA00035585"/>
    </source>
</evidence>
<evidence type="ECO:0000256" key="11">
    <source>
        <dbReference type="ARBA" id="ARBA00035120"/>
    </source>
</evidence>
<evidence type="ECO:0000256" key="7">
    <source>
        <dbReference type="ARBA" id="ARBA00023053"/>
    </source>
</evidence>
<feature type="binding site" evidence="14">
    <location>
        <position position="72"/>
    </location>
    <ligand>
        <name>Na(+)</name>
        <dbReference type="ChEBI" id="CHEBI:29101"/>
        <note>structural</note>
    </ligand>
</feature>
<evidence type="ECO:0000256" key="10">
    <source>
        <dbReference type="ARBA" id="ARBA00023303"/>
    </source>
</evidence>
<dbReference type="AlphaFoldDB" id="A0A2P8HDV0"/>
<dbReference type="Pfam" id="PF02537">
    <property type="entry name" value="CRCB"/>
    <property type="match status" value="1"/>
</dbReference>
<sequence>MFKNVTAIALGAAAGTLLRYILNLWTLETGYPLGTLLENTMGSLVLGALTGYFFVKVPAEWLKLGLGVGLCGGFTTFSTYASDTFYLAFEQSISAVMIYNGITLIGGISCALLGMILGHKLASRGHVKRGERA</sequence>
<evidence type="ECO:0000256" key="4">
    <source>
        <dbReference type="ARBA" id="ARBA00022692"/>
    </source>
</evidence>
<evidence type="ECO:0000256" key="6">
    <source>
        <dbReference type="ARBA" id="ARBA00022989"/>
    </source>
</evidence>
<comment type="caution">
    <text evidence="15">The sequence shown here is derived from an EMBL/GenBank/DDBJ whole genome shotgun (WGS) entry which is preliminary data.</text>
</comment>
<evidence type="ECO:0000256" key="5">
    <source>
        <dbReference type="ARBA" id="ARBA00022723"/>
    </source>
</evidence>
<dbReference type="GO" id="GO:0140114">
    <property type="term" value="P:cellular detoxification of fluoride"/>
    <property type="evidence" value="ECO:0007669"/>
    <property type="project" value="UniProtKB-UniRule"/>
</dbReference>
<dbReference type="PANTHER" id="PTHR28259:SF16">
    <property type="entry name" value="FLUORIDE-SPECIFIC ION CHANNEL FLUC 2"/>
    <property type="match status" value="1"/>
</dbReference>
<dbReference type="RefSeq" id="WP_181315332.1">
    <property type="nucleotide sequence ID" value="NZ_PYAV01000008.1"/>
</dbReference>
<dbReference type="HAMAP" id="MF_00454">
    <property type="entry name" value="FluC"/>
    <property type="match status" value="1"/>
</dbReference>
<evidence type="ECO:0000313" key="15">
    <source>
        <dbReference type="EMBL" id="PSL44399.1"/>
    </source>
</evidence>
<evidence type="ECO:0000256" key="3">
    <source>
        <dbReference type="ARBA" id="ARBA00022475"/>
    </source>
</evidence>
<comment type="activity regulation">
    <text evidence="14">Na(+) is not transported, but it plays an essential structural role and its presence is essential for fluoride channel function.</text>
</comment>
<comment type="catalytic activity">
    <reaction evidence="12">
        <text>fluoride(in) = fluoride(out)</text>
        <dbReference type="Rhea" id="RHEA:76159"/>
        <dbReference type="ChEBI" id="CHEBI:17051"/>
    </reaction>
    <physiologicalReaction direction="left-to-right" evidence="12">
        <dbReference type="Rhea" id="RHEA:76160"/>
    </physiologicalReaction>
</comment>
<keyword evidence="7 14" id="KW-0915">Sodium</keyword>
<proteinExistence type="inferred from homology"/>
<evidence type="ECO:0000256" key="1">
    <source>
        <dbReference type="ARBA" id="ARBA00004651"/>
    </source>
</evidence>
<gene>
    <name evidence="14" type="primary">fluC</name>
    <name evidence="14" type="synonym">crcB</name>
    <name evidence="15" type="ORF">B0H94_1088</name>
</gene>
<evidence type="ECO:0000256" key="8">
    <source>
        <dbReference type="ARBA" id="ARBA00023065"/>
    </source>
</evidence>
<reference evidence="15 16" key="1">
    <citation type="submission" date="2018-03" db="EMBL/GenBank/DDBJ databases">
        <title>Genomic Encyclopedia of Type Strains, Phase III (KMG-III): the genomes of soil and plant-associated and newly described type strains.</title>
        <authorList>
            <person name="Whitman W."/>
        </authorList>
    </citation>
    <scope>NUCLEOTIDE SEQUENCE [LARGE SCALE GENOMIC DNA]</scope>
    <source>
        <strain evidence="15 16">CGMCC 1.07653</strain>
    </source>
</reference>
<dbReference type="GO" id="GO:0005886">
    <property type="term" value="C:plasma membrane"/>
    <property type="evidence" value="ECO:0007669"/>
    <property type="project" value="UniProtKB-SubCell"/>
</dbReference>
<keyword evidence="16" id="KW-1185">Reference proteome</keyword>
<comment type="function">
    <text evidence="13 14">Fluoride-specific ion channel. Important for reducing fluoride concentration in the cell, thus reducing its toxicity.</text>
</comment>
<evidence type="ECO:0000256" key="2">
    <source>
        <dbReference type="ARBA" id="ARBA00022448"/>
    </source>
</evidence>
<feature type="binding site" evidence="14">
    <location>
        <position position="75"/>
    </location>
    <ligand>
        <name>Na(+)</name>
        <dbReference type="ChEBI" id="CHEBI:29101"/>
        <note>structural</note>
    </ligand>
</feature>
<dbReference type="Proteomes" id="UP000242310">
    <property type="component" value="Unassembled WGS sequence"/>
</dbReference>
<organism evidence="15 16">
    <name type="scientific">Salsuginibacillus halophilus</name>
    <dbReference type="NCBI Taxonomy" id="517424"/>
    <lineage>
        <taxon>Bacteria</taxon>
        <taxon>Bacillati</taxon>
        <taxon>Bacillota</taxon>
        <taxon>Bacilli</taxon>
        <taxon>Bacillales</taxon>
        <taxon>Bacillaceae</taxon>
        <taxon>Salsuginibacillus</taxon>
    </lineage>
</organism>
<dbReference type="EMBL" id="PYAV01000008">
    <property type="protein sequence ID" value="PSL44399.1"/>
    <property type="molecule type" value="Genomic_DNA"/>
</dbReference>
<keyword evidence="5 14" id="KW-0479">Metal-binding</keyword>
<protein>
    <recommendedName>
        <fullName evidence="14">Fluoride-specific ion channel FluC</fullName>
    </recommendedName>
</protein>
<name>A0A2P8HDV0_9BACI</name>
<accession>A0A2P8HDV0</accession>